<dbReference type="Pfam" id="PF00989">
    <property type="entry name" value="PAS"/>
    <property type="match status" value="1"/>
</dbReference>
<name>D7A322_ANCN5</name>
<protein>
    <recommendedName>
        <fullName evidence="4">nitric oxide dioxygenase</fullName>
        <ecNumber evidence="4">1.14.12.17</ecNumber>
    </recommendedName>
</protein>
<evidence type="ECO:0000256" key="3">
    <source>
        <dbReference type="ARBA" id="ARBA00006401"/>
    </source>
</evidence>
<evidence type="ECO:0000256" key="7">
    <source>
        <dbReference type="ARBA" id="ARBA00022714"/>
    </source>
</evidence>
<dbReference type="PROSITE" id="PS51384">
    <property type="entry name" value="FAD_FR"/>
    <property type="match status" value="1"/>
</dbReference>
<keyword evidence="21" id="KW-1185">Reference proteome</keyword>
<evidence type="ECO:0000256" key="14">
    <source>
        <dbReference type="ARBA" id="ARBA00023027"/>
    </source>
</evidence>
<dbReference type="PROSITE" id="PS50113">
    <property type="entry name" value="PAC"/>
    <property type="match status" value="1"/>
</dbReference>
<keyword evidence="11" id="KW-0560">Oxidoreductase</keyword>
<dbReference type="EC" id="1.14.12.17" evidence="4"/>
<dbReference type="InterPro" id="IPR001610">
    <property type="entry name" value="PAC"/>
</dbReference>
<evidence type="ECO:0000313" key="21">
    <source>
        <dbReference type="Proteomes" id="UP000006633"/>
    </source>
</evidence>
<evidence type="ECO:0000256" key="9">
    <source>
        <dbReference type="ARBA" id="ARBA00022827"/>
    </source>
</evidence>
<dbReference type="PANTHER" id="PTHR47354">
    <property type="entry name" value="NADH OXIDOREDUCTASE HCR"/>
    <property type="match status" value="1"/>
</dbReference>
<dbReference type="SUPFAM" id="SSF52343">
    <property type="entry name" value="Ferredoxin reductase-like, C-terminal NADP-linked domain"/>
    <property type="match status" value="1"/>
</dbReference>
<gene>
    <name evidence="20" type="ordered locus">Snov_0407</name>
</gene>
<dbReference type="AlphaFoldDB" id="D7A322"/>
<dbReference type="Pfam" id="PF00175">
    <property type="entry name" value="NAD_binding_1"/>
    <property type="match status" value="1"/>
</dbReference>
<comment type="cofactor">
    <cofactor evidence="2">
        <name>FAD</name>
        <dbReference type="ChEBI" id="CHEBI:57692"/>
    </cofactor>
</comment>
<dbReference type="InterPro" id="IPR039261">
    <property type="entry name" value="FNR_nucleotide-bd"/>
</dbReference>
<dbReference type="InterPro" id="IPR035965">
    <property type="entry name" value="PAS-like_dom_sf"/>
</dbReference>
<reference evidence="20 21" key="1">
    <citation type="journal article" date="2012" name="Stand. Genomic Sci.">
        <title>Complete genome sequence of the facultatively chemolithoautotrophic and methylotrophic alpha Proteobacterium Starkeya novella type strain (ATCC 8093(T)).</title>
        <authorList>
            <person name="Kappler U."/>
            <person name="Davenport K."/>
            <person name="Beatson S."/>
            <person name="Lucas S."/>
            <person name="Lapidus A."/>
            <person name="Copeland A."/>
            <person name="Berry K.W."/>
            <person name="Glavina Del Rio T."/>
            <person name="Hammon N."/>
            <person name="Dalin E."/>
            <person name="Tice H."/>
            <person name="Pitluck S."/>
            <person name="Richardson P."/>
            <person name="Bruce D."/>
            <person name="Goodwin L.A."/>
            <person name="Han C."/>
            <person name="Tapia R."/>
            <person name="Detter J.C."/>
            <person name="Chang Y.J."/>
            <person name="Jeffries C.D."/>
            <person name="Land M."/>
            <person name="Hauser L."/>
            <person name="Kyrpides N.C."/>
            <person name="Goker M."/>
            <person name="Ivanova N."/>
            <person name="Klenk H.P."/>
            <person name="Woyke T."/>
        </authorList>
    </citation>
    <scope>NUCLEOTIDE SEQUENCE [LARGE SCALE GENOMIC DNA]</scope>
    <source>
        <strain evidence="21">ATCC 8093 / DSM 506 / JCM 20403 / CCM 1077 / IAM 12100 / NBRC 12443 / NCIMB 10456</strain>
    </source>
</reference>
<comment type="catalytic activity">
    <reaction evidence="15">
        <text>2 nitric oxide + NADH + 2 O2 = 2 nitrate + NAD(+) + H(+)</text>
        <dbReference type="Rhea" id="RHEA:19469"/>
        <dbReference type="ChEBI" id="CHEBI:15378"/>
        <dbReference type="ChEBI" id="CHEBI:15379"/>
        <dbReference type="ChEBI" id="CHEBI:16480"/>
        <dbReference type="ChEBI" id="CHEBI:17632"/>
        <dbReference type="ChEBI" id="CHEBI:57540"/>
        <dbReference type="ChEBI" id="CHEBI:57945"/>
        <dbReference type="EC" id="1.14.12.17"/>
    </reaction>
</comment>
<dbReference type="GO" id="GO:0050660">
    <property type="term" value="F:flavin adenine dinucleotide binding"/>
    <property type="evidence" value="ECO:0007669"/>
    <property type="project" value="TreeGrafter"/>
</dbReference>
<dbReference type="InterPro" id="IPR017927">
    <property type="entry name" value="FAD-bd_FR_type"/>
</dbReference>
<evidence type="ECO:0000256" key="1">
    <source>
        <dbReference type="ARBA" id="ARBA00001970"/>
    </source>
</evidence>
<evidence type="ECO:0000256" key="13">
    <source>
        <dbReference type="ARBA" id="ARBA00023014"/>
    </source>
</evidence>
<keyword evidence="12" id="KW-0408">Iron</keyword>
<dbReference type="NCBIfam" id="TIGR00229">
    <property type="entry name" value="sensory_box"/>
    <property type="match status" value="1"/>
</dbReference>
<keyword evidence="7" id="KW-0001">2Fe-2S</keyword>
<sequence length="449" mass="48557">MHTLYMISAEANTMTDTAAATAQPAHVDQRGPRAFVVESRHKESEVITSFVLRPADGRPPAPHEAGQHLTLFAEVPGHGRQKRNFTISSAPNGETYRITVKREPAGTVTKWLHDSAEPGTRLDIARPDGSFVLPRGDERPIVMVSAGVGLTPMVAMLEEFVREKRHVRVQFVHCTQNGGTHALGKHVRDLAAASDGIETTFLYTRPESGDVAGRDFDISGHLSLDWLAAHTPLNEAEYFVCGPLRFLRDFVPGLAQRGVPVERLNYEFFGPVEDLFGDATDGGTTPSPQSGTVAARTARAVHGFSREQIGDALLDSAADAIIASATDGTIVLWNAGAERIFGFTEEEALGQSLDIIIPEPFRARHWEGYDETIASGVSRYGAGDLLAVPGLHKDGRRISIEFTIVLMKDETGKVTGMVAALRDVTARFEETKALKKKLAALEAATGGNS</sequence>
<dbReference type="HOGENOM" id="CLU_609575_0_0_5"/>
<dbReference type="CDD" id="cd06184">
    <property type="entry name" value="flavohem_like_fad_nad_binding"/>
    <property type="match status" value="1"/>
</dbReference>
<dbReference type="OrthoDB" id="9786134at2"/>
<evidence type="ECO:0000259" key="17">
    <source>
        <dbReference type="PROSITE" id="PS50112"/>
    </source>
</evidence>
<feature type="domain" description="PAS" evidence="17">
    <location>
        <begin position="306"/>
        <end position="359"/>
    </location>
</feature>
<dbReference type="InterPro" id="IPR008333">
    <property type="entry name" value="Cbr1-like_FAD-bd_dom"/>
</dbReference>
<dbReference type="Gene3D" id="3.30.450.20">
    <property type="entry name" value="PAS domain"/>
    <property type="match status" value="1"/>
</dbReference>
<evidence type="ECO:0000256" key="15">
    <source>
        <dbReference type="ARBA" id="ARBA00048649"/>
    </source>
</evidence>
<keyword evidence="5" id="KW-0349">Heme</keyword>
<dbReference type="EMBL" id="CP002026">
    <property type="protein sequence ID" value="ADH87740.1"/>
    <property type="molecule type" value="Genomic_DNA"/>
</dbReference>
<proteinExistence type="inferred from homology"/>
<dbReference type="InterPro" id="IPR000014">
    <property type="entry name" value="PAS"/>
</dbReference>
<keyword evidence="6" id="KW-0285">Flavoprotein</keyword>
<dbReference type="CDD" id="cd00130">
    <property type="entry name" value="PAS"/>
    <property type="match status" value="1"/>
</dbReference>
<dbReference type="PROSITE" id="PS50112">
    <property type="entry name" value="PAS"/>
    <property type="match status" value="1"/>
</dbReference>
<evidence type="ECO:0000256" key="2">
    <source>
        <dbReference type="ARBA" id="ARBA00001974"/>
    </source>
</evidence>
<dbReference type="InterPro" id="IPR013767">
    <property type="entry name" value="PAS_fold"/>
</dbReference>
<keyword evidence="14" id="KW-0520">NAD</keyword>
<dbReference type="SMART" id="SM00091">
    <property type="entry name" value="PAS"/>
    <property type="match status" value="1"/>
</dbReference>
<comment type="cofactor">
    <cofactor evidence="1">
        <name>heme b</name>
        <dbReference type="ChEBI" id="CHEBI:60344"/>
    </cofactor>
</comment>
<dbReference type="GO" id="GO:0008941">
    <property type="term" value="F:nitric oxide dioxygenase NAD(P)H activity"/>
    <property type="evidence" value="ECO:0007669"/>
    <property type="project" value="UniProtKB-EC"/>
</dbReference>
<dbReference type="InterPro" id="IPR017938">
    <property type="entry name" value="Riboflavin_synthase-like_b-brl"/>
</dbReference>
<evidence type="ECO:0000259" key="19">
    <source>
        <dbReference type="PROSITE" id="PS51384"/>
    </source>
</evidence>
<accession>D7A322</accession>
<evidence type="ECO:0000313" key="20">
    <source>
        <dbReference type="EMBL" id="ADH87740.1"/>
    </source>
</evidence>
<dbReference type="InterPro" id="IPR000700">
    <property type="entry name" value="PAS-assoc_C"/>
</dbReference>
<evidence type="ECO:0000256" key="4">
    <source>
        <dbReference type="ARBA" id="ARBA00012229"/>
    </source>
</evidence>
<dbReference type="KEGG" id="sno:Snov_0407"/>
<feature type="domain" description="FAD-binding FR-type" evidence="19">
    <location>
        <begin position="30"/>
        <end position="134"/>
    </location>
</feature>
<keyword evidence="10" id="KW-0521">NADP</keyword>
<dbReference type="eggNOG" id="COG1018">
    <property type="taxonomic scope" value="Bacteria"/>
</dbReference>
<evidence type="ECO:0000256" key="12">
    <source>
        <dbReference type="ARBA" id="ARBA00023004"/>
    </source>
</evidence>
<dbReference type="STRING" id="639283.Snov_0407"/>
<evidence type="ECO:0000256" key="5">
    <source>
        <dbReference type="ARBA" id="ARBA00022617"/>
    </source>
</evidence>
<feature type="domain" description="PAC" evidence="18">
    <location>
        <begin position="384"/>
        <end position="436"/>
    </location>
</feature>
<dbReference type="PANTHER" id="PTHR47354:SF8">
    <property type="entry name" value="1,2-PHENYLACETYL-COA EPOXIDASE, SUBUNIT E"/>
    <property type="match status" value="1"/>
</dbReference>
<keyword evidence="13" id="KW-0411">Iron-sulfur</keyword>
<dbReference type="SMART" id="SM00086">
    <property type="entry name" value="PAC"/>
    <property type="match status" value="1"/>
</dbReference>
<dbReference type="Proteomes" id="UP000006633">
    <property type="component" value="Chromosome"/>
</dbReference>
<dbReference type="InterPro" id="IPR050415">
    <property type="entry name" value="MRET"/>
</dbReference>
<dbReference type="GO" id="GO:0046872">
    <property type="term" value="F:metal ion binding"/>
    <property type="evidence" value="ECO:0007669"/>
    <property type="project" value="UniProtKB-KW"/>
</dbReference>
<keyword evidence="8" id="KW-0479">Metal-binding</keyword>
<comment type="catalytic activity">
    <reaction evidence="16">
        <text>2 nitric oxide + NADPH + 2 O2 = 2 nitrate + NADP(+) + H(+)</text>
        <dbReference type="Rhea" id="RHEA:19465"/>
        <dbReference type="ChEBI" id="CHEBI:15378"/>
        <dbReference type="ChEBI" id="CHEBI:15379"/>
        <dbReference type="ChEBI" id="CHEBI:16480"/>
        <dbReference type="ChEBI" id="CHEBI:17632"/>
        <dbReference type="ChEBI" id="CHEBI:57783"/>
        <dbReference type="ChEBI" id="CHEBI:58349"/>
        <dbReference type="EC" id="1.14.12.17"/>
    </reaction>
</comment>
<evidence type="ECO:0000256" key="16">
    <source>
        <dbReference type="ARBA" id="ARBA00049433"/>
    </source>
</evidence>
<dbReference type="FunFam" id="3.40.50.80:FF:000010">
    <property type="entry name" value="Flavohemoprotein"/>
    <property type="match status" value="1"/>
</dbReference>
<evidence type="ECO:0000256" key="6">
    <source>
        <dbReference type="ARBA" id="ARBA00022630"/>
    </source>
</evidence>
<dbReference type="GO" id="GO:0006355">
    <property type="term" value="P:regulation of DNA-templated transcription"/>
    <property type="evidence" value="ECO:0007669"/>
    <property type="project" value="InterPro"/>
</dbReference>
<dbReference type="Gene3D" id="2.40.30.10">
    <property type="entry name" value="Translation factors"/>
    <property type="match status" value="1"/>
</dbReference>
<evidence type="ECO:0000256" key="8">
    <source>
        <dbReference type="ARBA" id="ARBA00022723"/>
    </source>
</evidence>
<dbReference type="SUPFAM" id="SSF63380">
    <property type="entry name" value="Riboflavin synthase domain-like"/>
    <property type="match status" value="1"/>
</dbReference>
<dbReference type="InterPro" id="IPR001433">
    <property type="entry name" value="OxRdtase_FAD/NAD-bd"/>
</dbReference>
<dbReference type="Pfam" id="PF00970">
    <property type="entry name" value="FAD_binding_6"/>
    <property type="match status" value="1"/>
</dbReference>
<evidence type="ECO:0000256" key="11">
    <source>
        <dbReference type="ARBA" id="ARBA00023002"/>
    </source>
</evidence>
<organism evidence="20 21">
    <name type="scientific">Ancylobacter novellus (strain ATCC 8093 / DSM 506 / JCM 20403 / CCM 1077 / IAM 12100 / NBRC 12443 / NCIMB 10456)</name>
    <name type="common">Starkeya novella</name>
    <dbReference type="NCBI Taxonomy" id="639283"/>
    <lineage>
        <taxon>Bacteria</taxon>
        <taxon>Pseudomonadati</taxon>
        <taxon>Pseudomonadota</taxon>
        <taxon>Alphaproteobacteria</taxon>
        <taxon>Hyphomicrobiales</taxon>
        <taxon>Xanthobacteraceae</taxon>
        <taxon>Ancylobacter</taxon>
    </lineage>
</organism>
<evidence type="ECO:0000256" key="10">
    <source>
        <dbReference type="ARBA" id="ARBA00022857"/>
    </source>
</evidence>
<dbReference type="SUPFAM" id="SSF55785">
    <property type="entry name" value="PYP-like sensor domain (PAS domain)"/>
    <property type="match status" value="1"/>
</dbReference>
<evidence type="ECO:0000259" key="18">
    <source>
        <dbReference type="PROSITE" id="PS50113"/>
    </source>
</evidence>
<comment type="similarity">
    <text evidence="3">In the C-terminal section; belongs to the flavoprotein pyridine nucleotide cytochrome reductase family.</text>
</comment>
<keyword evidence="9" id="KW-0274">FAD</keyword>
<dbReference type="GO" id="GO:0051537">
    <property type="term" value="F:2 iron, 2 sulfur cluster binding"/>
    <property type="evidence" value="ECO:0007669"/>
    <property type="project" value="UniProtKB-KW"/>
</dbReference>
<dbReference type="Gene3D" id="3.40.50.80">
    <property type="entry name" value="Nucleotide-binding domain of ferredoxin-NADP reductase (FNR) module"/>
    <property type="match status" value="1"/>
</dbReference>